<reference evidence="1 2" key="1">
    <citation type="submission" date="2024-02" db="EMBL/GenBank/DDBJ databases">
        <authorList>
            <person name="Daric V."/>
            <person name="Darras S."/>
        </authorList>
    </citation>
    <scope>NUCLEOTIDE SEQUENCE [LARGE SCALE GENOMIC DNA]</scope>
</reference>
<protein>
    <submittedName>
        <fullName evidence="1">Uncharacterized protein</fullName>
    </submittedName>
</protein>
<accession>A0ABP0FZ98</accession>
<dbReference type="Proteomes" id="UP001642483">
    <property type="component" value="Unassembled WGS sequence"/>
</dbReference>
<gene>
    <name evidence="1" type="ORF">CVLEPA_LOCUS16096</name>
</gene>
<name>A0ABP0FZ98_CLALP</name>
<proteinExistence type="predicted"/>
<evidence type="ECO:0000313" key="2">
    <source>
        <dbReference type="Proteomes" id="UP001642483"/>
    </source>
</evidence>
<dbReference type="EMBL" id="CAWYQH010000098">
    <property type="protein sequence ID" value="CAK8684926.1"/>
    <property type="molecule type" value="Genomic_DNA"/>
</dbReference>
<evidence type="ECO:0000313" key="1">
    <source>
        <dbReference type="EMBL" id="CAK8684926.1"/>
    </source>
</evidence>
<comment type="caution">
    <text evidence="1">The sequence shown here is derived from an EMBL/GenBank/DDBJ whole genome shotgun (WGS) entry which is preliminary data.</text>
</comment>
<sequence length="167" mass="18852">MDHHHPHSDLGQLILSLTKQLGVGSVGTPILLIDEISDKSTRPTSSPDCNYAAHKSIHGSISNYITRCEFVLQQKGPDYLHGIVFRFPNLRRPTIRNPTNLNQLRNIQSGPILLNGHRKDAPEIIDPREEVRYLVGKVDKEMSSSELVEQAKLMGFDERMIKNAFKT</sequence>
<organism evidence="1 2">
    <name type="scientific">Clavelina lepadiformis</name>
    <name type="common">Light-bulb sea squirt</name>
    <name type="synonym">Ascidia lepadiformis</name>
    <dbReference type="NCBI Taxonomy" id="159417"/>
    <lineage>
        <taxon>Eukaryota</taxon>
        <taxon>Metazoa</taxon>
        <taxon>Chordata</taxon>
        <taxon>Tunicata</taxon>
        <taxon>Ascidiacea</taxon>
        <taxon>Aplousobranchia</taxon>
        <taxon>Clavelinidae</taxon>
        <taxon>Clavelina</taxon>
    </lineage>
</organism>
<keyword evidence="2" id="KW-1185">Reference proteome</keyword>